<feature type="transmembrane region" description="Helical" evidence="1">
    <location>
        <begin position="133"/>
        <end position="158"/>
    </location>
</feature>
<keyword evidence="1" id="KW-0812">Transmembrane</keyword>
<keyword evidence="1" id="KW-1133">Transmembrane helix</keyword>
<keyword evidence="3" id="KW-1185">Reference proteome</keyword>
<evidence type="ECO:0000256" key="1">
    <source>
        <dbReference type="SAM" id="Phobius"/>
    </source>
</evidence>
<proteinExistence type="predicted"/>
<dbReference type="PANTHER" id="PTHR42305">
    <property type="entry name" value="MEMBRANE PROTEIN RV1733C-RELATED"/>
    <property type="match status" value="1"/>
</dbReference>
<dbReference type="RefSeq" id="WP_340294322.1">
    <property type="nucleotide sequence ID" value="NZ_JBBJUP010000022.1"/>
</dbReference>
<evidence type="ECO:0000313" key="3">
    <source>
        <dbReference type="Proteomes" id="UP001364211"/>
    </source>
</evidence>
<protein>
    <recommendedName>
        <fullName evidence="4">Integral membrane protein</fullName>
    </recommendedName>
</protein>
<reference evidence="2 3" key="1">
    <citation type="submission" date="2024-03" db="EMBL/GenBank/DDBJ databases">
        <title>Draft genome sequence of Pseudonocardia sp. DW16-2.</title>
        <authorList>
            <person name="Duangmal K."/>
        </authorList>
    </citation>
    <scope>NUCLEOTIDE SEQUENCE [LARGE SCALE GENOMIC DNA]</scope>
    <source>
        <strain evidence="2 3">DW16-2</strain>
    </source>
</reference>
<name>A0ABU8TCM6_9PSEU</name>
<dbReference type="Proteomes" id="UP001364211">
    <property type="component" value="Unassembled WGS sequence"/>
</dbReference>
<feature type="transmembrane region" description="Helical" evidence="1">
    <location>
        <begin position="21"/>
        <end position="45"/>
    </location>
</feature>
<sequence length="188" mass="19189">MGRRTRSEPNRAGARARLLEDLLSVLVALALAVAGLACVAAGLAARDATLDRARAEAADTQATPAALLADATPVPGAAGPERYRAPVGWTGRDGVARTGTAAVAVPWHAGDPVTVWTGRDGRLVRTPLTPSDAVAAGVLTGLMAAVPAGLLVAGAAAAGFGWTGRRLAGAWEQEWAEVEPTWSGRSRR</sequence>
<evidence type="ECO:0000313" key="2">
    <source>
        <dbReference type="EMBL" id="MEJ8281696.1"/>
    </source>
</evidence>
<dbReference type="PANTHER" id="PTHR42305:SF1">
    <property type="entry name" value="MEMBRANE PROTEIN RV1733C-RELATED"/>
    <property type="match status" value="1"/>
</dbReference>
<organism evidence="2 3">
    <name type="scientific">Pseudonocardia spirodelae</name>
    <dbReference type="NCBI Taxonomy" id="3133431"/>
    <lineage>
        <taxon>Bacteria</taxon>
        <taxon>Bacillati</taxon>
        <taxon>Actinomycetota</taxon>
        <taxon>Actinomycetes</taxon>
        <taxon>Pseudonocardiales</taxon>
        <taxon>Pseudonocardiaceae</taxon>
        <taxon>Pseudonocardia</taxon>
    </lineage>
</organism>
<accession>A0ABU8TCM6</accession>
<keyword evidence="1" id="KW-0472">Membrane</keyword>
<gene>
    <name evidence="2" type="ORF">WJX68_22355</name>
</gene>
<dbReference type="EMBL" id="JBBJUP010000022">
    <property type="protein sequence ID" value="MEJ8281696.1"/>
    <property type="molecule type" value="Genomic_DNA"/>
</dbReference>
<comment type="caution">
    <text evidence="2">The sequence shown here is derived from an EMBL/GenBank/DDBJ whole genome shotgun (WGS) entry which is preliminary data.</text>
</comment>
<evidence type="ECO:0008006" key="4">
    <source>
        <dbReference type="Google" id="ProtNLM"/>
    </source>
</evidence>
<dbReference type="InterPro" id="IPR039708">
    <property type="entry name" value="MT1774/Rv1733c-like"/>
</dbReference>